<dbReference type="GO" id="GO:0046983">
    <property type="term" value="F:protein dimerization activity"/>
    <property type="evidence" value="ECO:0007669"/>
    <property type="project" value="InterPro"/>
</dbReference>
<dbReference type="EnsemblMetazoa" id="GBRI044400-RA">
    <property type="protein sequence ID" value="GBRI044400-PA"/>
    <property type="gene ID" value="GBRI044400"/>
</dbReference>
<keyword evidence="2" id="KW-0217">Developmental protein</keyword>
<evidence type="ECO:0000256" key="4">
    <source>
        <dbReference type="ARBA" id="ARBA00022902"/>
    </source>
</evidence>
<dbReference type="InterPro" id="IPR050359">
    <property type="entry name" value="bHLH_transcription_factors"/>
</dbReference>
<evidence type="ECO:0000313" key="7">
    <source>
        <dbReference type="EnsemblMetazoa" id="GBRI044400-PA"/>
    </source>
</evidence>
<dbReference type="GO" id="GO:0007423">
    <property type="term" value="P:sensory organ development"/>
    <property type="evidence" value="ECO:0007669"/>
    <property type="project" value="TreeGrafter"/>
</dbReference>
<evidence type="ECO:0000256" key="1">
    <source>
        <dbReference type="ARBA" id="ARBA00004123"/>
    </source>
</evidence>
<dbReference type="STRING" id="37001.A0A1A9X4X7"/>
<dbReference type="GO" id="GO:0061564">
    <property type="term" value="P:axon development"/>
    <property type="evidence" value="ECO:0007669"/>
    <property type="project" value="TreeGrafter"/>
</dbReference>
<evidence type="ECO:0000259" key="6">
    <source>
        <dbReference type="PROSITE" id="PS50888"/>
    </source>
</evidence>
<dbReference type="SUPFAM" id="SSF47459">
    <property type="entry name" value="HLH, helix-loop-helix DNA-binding domain"/>
    <property type="match status" value="1"/>
</dbReference>
<dbReference type="GO" id="GO:0005634">
    <property type="term" value="C:nucleus"/>
    <property type="evidence" value="ECO:0007669"/>
    <property type="project" value="UniProtKB-SubCell"/>
</dbReference>
<dbReference type="PANTHER" id="PTHR19290">
    <property type="entry name" value="BASIC HELIX-LOOP-HELIX PROTEIN NEUROGENIN-RELATED"/>
    <property type="match status" value="1"/>
</dbReference>
<evidence type="ECO:0000256" key="3">
    <source>
        <dbReference type="ARBA" id="ARBA00022782"/>
    </source>
</evidence>
<evidence type="ECO:0000256" key="5">
    <source>
        <dbReference type="ARBA" id="ARBA00023242"/>
    </source>
</evidence>
<organism evidence="7 8">
    <name type="scientific">Glossina brevipalpis</name>
    <dbReference type="NCBI Taxonomy" id="37001"/>
    <lineage>
        <taxon>Eukaryota</taxon>
        <taxon>Metazoa</taxon>
        <taxon>Ecdysozoa</taxon>
        <taxon>Arthropoda</taxon>
        <taxon>Hexapoda</taxon>
        <taxon>Insecta</taxon>
        <taxon>Pterygota</taxon>
        <taxon>Neoptera</taxon>
        <taxon>Endopterygota</taxon>
        <taxon>Diptera</taxon>
        <taxon>Brachycera</taxon>
        <taxon>Muscomorpha</taxon>
        <taxon>Hippoboscoidea</taxon>
        <taxon>Glossinidae</taxon>
        <taxon>Glossina</taxon>
    </lineage>
</organism>
<dbReference type="Proteomes" id="UP000091820">
    <property type="component" value="Unassembled WGS sequence"/>
</dbReference>
<accession>A0A1A9X4X7</accession>
<dbReference type="Pfam" id="PF00010">
    <property type="entry name" value="HLH"/>
    <property type="match status" value="1"/>
</dbReference>
<dbReference type="GO" id="GO:0045944">
    <property type="term" value="P:positive regulation of transcription by RNA polymerase II"/>
    <property type="evidence" value="ECO:0007669"/>
    <property type="project" value="TreeGrafter"/>
</dbReference>
<keyword evidence="8" id="KW-1185">Reference proteome</keyword>
<feature type="domain" description="BHLH" evidence="6">
    <location>
        <begin position="151"/>
        <end position="203"/>
    </location>
</feature>
<keyword evidence="3" id="KW-0221">Differentiation</keyword>
<dbReference type="SMART" id="SM00353">
    <property type="entry name" value="HLH"/>
    <property type="match status" value="1"/>
</dbReference>
<keyword evidence="4" id="KW-0524">Neurogenesis</keyword>
<name>A0A1A9X4X7_9MUSC</name>
<dbReference type="Gene3D" id="4.10.280.10">
    <property type="entry name" value="Helix-loop-helix DNA-binding domain"/>
    <property type="match status" value="1"/>
</dbReference>
<reference evidence="8" key="1">
    <citation type="submission" date="2014-03" db="EMBL/GenBank/DDBJ databases">
        <authorList>
            <person name="Aksoy S."/>
            <person name="Warren W."/>
            <person name="Wilson R.K."/>
        </authorList>
    </citation>
    <scope>NUCLEOTIDE SEQUENCE [LARGE SCALE GENOMIC DNA]</scope>
    <source>
        <strain evidence="8">IAEA</strain>
    </source>
</reference>
<comment type="subcellular location">
    <subcellularLocation>
        <location evidence="1">Nucleus</location>
    </subcellularLocation>
</comment>
<evidence type="ECO:0000313" key="8">
    <source>
        <dbReference type="Proteomes" id="UP000091820"/>
    </source>
</evidence>
<dbReference type="CDD" id="cd11430">
    <property type="entry name" value="bHLH_TS_ATOH1_like"/>
    <property type="match status" value="1"/>
</dbReference>
<dbReference type="InterPro" id="IPR036638">
    <property type="entry name" value="HLH_DNA-bd_sf"/>
</dbReference>
<keyword evidence="5" id="KW-0539">Nucleus</keyword>
<reference evidence="7" key="2">
    <citation type="submission" date="2020-05" db="UniProtKB">
        <authorList>
            <consortium name="EnsemblMetazoa"/>
        </authorList>
    </citation>
    <scope>IDENTIFICATION</scope>
    <source>
        <strain evidence="7">IAEA</strain>
    </source>
</reference>
<dbReference type="GO" id="GO:0000981">
    <property type="term" value="F:DNA-binding transcription factor activity, RNA polymerase II-specific"/>
    <property type="evidence" value="ECO:0007669"/>
    <property type="project" value="TreeGrafter"/>
</dbReference>
<dbReference type="GO" id="GO:0070888">
    <property type="term" value="F:E-box binding"/>
    <property type="evidence" value="ECO:0007669"/>
    <property type="project" value="TreeGrafter"/>
</dbReference>
<dbReference type="PROSITE" id="PS50888">
    <property type="entry name" value="BHLH"/>
    <property type="match status" value="1"/>
</dbReference>
<dbReference type="PANTHER" id="PTHR19290:SF162">
    <property type="entry name" value="TRANSCRIPTION FACTOR ATOH7"/>
    <property type="match status" value="1"/>
</dbReference>
<dbReference type="InterPro" id="IPR011598">
    <property type="entry name" value="bHLH_dom"/>
</dbReference>
<protein>
    <recommendedName>
        <fullName evidence="6">BHLH domain-containing protein</fullName>
    </recommendedName>
</protein>
<evidence type="ECO:0000256" key="2">
    <source>
        <dbReference type="ARBA" id="ARBA00022473"/>
    </source>
</evidence>
<proteinExistence type="predicted"/>
<sequence>MNISESKYITYQYKDNSTNLSNFIYNNCTSPCSSIEDDNNSFYIKSPLYPSNSNNNNNTISRITNVNATESLIINTWSLDDNLNLSSGTDYCQSQYISPASNNSFTQDYNTVNVNVTEQKIAKRARKINTSRVKKSVALSVNPPSPSLLKRRRQAANARERKRMNGLNEAFDRLRQVVPTPALDQKLSKFETLQMAQTYIMALDDMLQRTSSYIHSMQLGTRWPNKFNITFSCVRNGGYNKTQMFALYTNA</sequence>
<dbReference type="AlphaFoldDB" id="A0A1A9X4X7"/>
<dbReference type="VEuPathDB" id="VectorBase:GBRI044400"/>